<evidence type="ECO:0000313" key="2">
    <source>
        <dbReference type="Proteomes" id="UP000077202"/>
    </source>
</evidence>
<sequence length="236" mass="27261">MFSLSEVAHTFDRACRNGWNVKGALYFRGFFVYSPRSVPDTSLVILFELIRVADWAFLSVASGQKPNNWPRSTGYTTMSYRGSCRRSGEEVLRIIRIPIMRFMIGSAHDMNSKITRPTIPPLSKAICRLFYSKVTSYENIWKCKCGVERKCDVIKNGHRLNLAVEAYIDRYLESEIDLVSNLMSKLSTLKEVDRLRMTSSLRPVKRNKTRLLGVIKMLDRYERLRPHIDDINPDVA</sequence>
<name>A0A176W9R2_MARPO</name>
<reference evidence="1" key="1">
    <citation type="submission" date="2016-03" db="EMBL/GenBank/DDBJ databases">
        <title>Mechanisms controlling the formation of the plant cell surface in tip-growing cells are functionally conserved among land plants.</title>
        <authorList>
            <person name="Honkanen S."/>
            <person name="Jones V.A."/>
            <person name="Morieri G."/>
            <person name="Champion C."/>
            <person name="Hetherington A.J."/>
            <person name="Kelly S."/>
            <person name="Saint-Marcoux D."/>
            <person name="Proust H."/>
            <person name="Prescott H."/>
            <person name="Dolan L."/>
        </authorList>
    </citation>
    <scope>NUCLEOTIDE SEQUENCE [LARGE SCALE GENOMIC DNA]</scope>
    <source>
        <tissue evidence="1">Whole gametophyte</tissue>
    </source>
</reference>
<dbReference type="AlphaFoldDB" id="A0A176W9R2"/>
<proteinExistence type="predicted"/>
<keyword evidence="2" id="KW-1185">Reference proteome</keyword>
<comment type="caution">
    <text evidence="1">The sequence shown here is derived from an EMBL/GenBank/DDBJ whole genome shotgun (WGS) entry which is preliminary data.</text>
</comment>
<dbReference type="Proteomes" id="UP000077202">
    <property type="component" value="Unassembled WGS sequence"/>
</dbReference>
<accession>A0A176W9R2</accession>
<evidence type="ECO:0000313" key="1">
    <source>
        <dbReference type="EMBL" id="OAE28846.1"/>
    </source>
</evidence>
<dbReference type="PANTHER" id="PTHR40866:SF1">
    <property type="entry name" value="BED-TYPE DOMAIN-CONTAINING PROTEIN"/>
    <property type="match status" value="1"/>
</dbReference>
<organism evidence="1 2">
    <name type="scientific">Marchantia polymorpha subsp. ruderalis</name>
    <dbReference type="NCBI Taxonomy" id="1480154"/>
    <lineage>
        <taxon>Eukaryota</taxon>
        <taxon>Viridiplantae</taxon>
        <taxon>Streptophyta</taxon>
        <taxon>Embryophyta</taxon>
        <taxon>Marchantiophyta</taxon>
        <taxon>Marchantiopsida</taxon>
        <taxon>Marchantiidae</taxon>
        <taxon>Marchantiales</taxon>
        <taxon>Marchantiaceae</taxon>
        <taxon>Marchantia</taxon>
    </lineage>
</organism>
<protein>
    <submittedName>
        <fullName evidence="1">Uncharacterized protein</fullName>
    </submittedName>
</protein>
<dbReference type="EMBL" id="LVLJ01001645">
    <property type="protein sequence ID" value="OAE28846.1"/>
    <property type="molecule type" value="Genomic_DNA"/>
</dbReference>
<gene>
    <name evidence="1" type="ORF">AXG93_684s1250</name>
</gene>
<dbReference type="PANTHER" id="PTHR40866">
    <property type="entry name" value="BED-TYPE DOMAIN-CONTAINING PROTEIN"/>
    <property type="match status" value="1"/>
</dbReference>